<dbReference type="SUPFAM" id="SSF54695">
    <property type="entry name" value="POZ domain"/>
    <property type="match status" value="1"/>
</dbReference>
<accession>A0A1E4U105</accession>
<comment type="subcellular location">
    <subcellularLocation>
        <location evidence="1">Nucleus</location>
    </subcellularLocation>
</comment>
<dbReference type="EMBL" id="KV454011">
    <property type="protein sequence ID" value="ODV97667.1"/>
    <property type="molecule type" value="Genomic_DNA"/>
</dbReference>
<proteinExistence type="inferred from homology"/>
<dbReference type="GO" id="GO:0004842">
    <property type="term" value="F:ubiquitin-protein transferase activity"/>
    <property type="evidence" value="ECO:0007669"/>
    <property type="project" value="EnsemblFungi"/>
</dbReference>
<evidence type="ECO:0000256" key="2">
    <source>
        <dbReference type="ARBA" id="ARBA00009993"/>
    </source>
</evidence>
<dbReference type="GO" id="GO:0031463">
    <property type="term" value="C:Cul3-RING ubiquitin ligase complex"/>
    <property type="evidence" value="ECO:0007669"/>
    <property type="project" value="EnsemblFungi"/>
</dbReference>
<keyword evidence="7" id="KW-1185">Reference proteome</keyword>
<organism evidence="6 7">
    <name type="scientific">Pachysolen tannophilus NRRL Y-2460</name>
    <dbReference type="NCBI Taxonomy" id="669874"/>
    <lineage>
        <taxon>Eukaryota</taxon>
        <taxon>Fungi</taxon>
        <taxon>Dikarya</taxon>
        <taxon>Ascomycota</taxon>
        <taxon>Saccharomycotina</taxon>
        <taxon>Pichiomycetes</taxon>
        <taxon>Pachysolenaceae</taxon>
        <taxon>Pachysolen</taxon>
    </lineage>
</organism>
<dbReference type="SMART" id="SM00512">
    <property type="entry name" value="Skp1"/>
    <property type="match status" value="1"/>
</dbReference>
<feature type="domain" description="SKP1 component POZ" evidence="5">
    <location>
        <begin position="11"/>
        <end position="72"/>
    </location>
</feature>
<comment type="similarity">
    <text evidence="2">Belongs to the SKP1 family.</text>
</comment>
<evidence type="ECO:0000256" key="3">
    <source>
        <dbReference type="ARBA" id="ARBA00021347"/>
    </source>
</evidence>
<dbReference type="GO" id="GO:0006511">
    <property type="term" value="P:ubiquitin-dependent protein catabolic process"/>
    <property type="evidence" value="ECO:0007669"/>
    <property type="project" value="EnsemblFungi"/>
</dbReference>
<keyword evidence="4" id="KW-0539">Nucleus</keyword>
<dbReference type="InterPro" id="IPR039948">
    <property type="entry name" value="ELC1"/>
</dbReference>
<dbReference type="InterPro" id="IPR011333">
    <property type="entry name" value="SKP1/BTB/POZ_sf"/>
</dbReference>
<dbReference type="AlphaFoldDB" id="A0A1E4U105"/>
<evidence type="ECO:0000313" key="7">
    <source>
        <dbReference type="Proteomes" id="UP000094236"/>
    </source>
</evidence>
<dbReference type="GO" id="GO:0070449">
    <property type="term" value="C:elongin complex"/>
    <property type="evidence" value="ECO:0007669"/>
    <property type="project" value="EnsemblFungi"/>
</dbReference>
<dbReference type="Gene3D" id="3.30.710.10">
    <property type="entry name" value="Potassium Channel Kv1.1, Chain A"/>
    <property type="match status" value="1"/>
</dbReference>
<dbReference type="STRING" id="669874.A0A1E4U105"/>
<evidence type="ECO:0000256" key="4">
    <source>
        <dbReference type="ARBA" id="ARBA00023242"/>
    </source>
</evidence>
<dbReference type="GO" id="GO:0009411">
    <property type="term" value="P:response to UV"/>
    <property type="evidence" value="ECO:0007669"/>
    <property type="project" value="EnsemblFungi"/>
</dbReference>
<dbReference type="InterPro" id="IPR016073">
    <property type="entry name" value="Skp1_comp_POZ"/>
</dbReference>
<dbReference type="PANTHER" id="PTHR20648">
    <property type="entry name" value="ELONGIN-C"/>
    <property type="match status" value="1"/>
</dbReference>
<dbReference type="Proteomes" id="UP000094236">
    <property type="component" value="Unassembled WGS sequence"/>
</dbReference>
<dbReference type="GO" id="GO:0070911">
    <property type="term" value="P:global genome nucleotide-excision repair"/>
    <property type="evidence" value="ECO:0007669"/>
    <property type="project" value="EnsemblFungi"/>
</dbReference>
<dbReference type="GO" id="GO:0000113">
    <property type="term" value="C:nucleotide-excision repair factor 4 complex"/>
    <property type="evidence" value="ECO:0007669"/>
    <property type="project" value="EnsemblFungi"/>
</dbReference>
<sequence length="140" mass="16177">MSHLDQEDSKYVKLISSDGYQFIVKREACLISGTLKNILNTSFKESETNTVKLYELDAILLSKIIEYLYYNLKYRDELTNIPEFDIPTEMALELLVAADFLDSKYNSRFRQLGSGLDALSKNYPIWGFVYSFSCLNPFIP</sequence>
<evidence type="ECO:0000256" key="1">
    <source>
        <dbReference type="ARBA" id="ARBA00004123"/>
    </source>
</evidence>
<name>A0A1E4U105_PACTA</name>
<dbReference type="Pfam" id="PF03931">
    <property type="entry name" value="Skp1_POZ"/>
    <property type="match status" value="1"/>
</dbReference>
<dbReference type="OrthoDB" id="249087at2759"/>
<reference evidence="7" key="1">
    <citation type="submission" date="2016-05" db="EMBL/GenBank/DDBJ databases">
        <title>Comparative genomics of biotechnologically important yeasts.</title>
        <authorList>
            <consortium name="DOE Joint Genome Institute"/>
            <person name="Riley R."/>
            <person name="Haridas S."/>
            <person name="Wolfe K.H."/>
            <person name="Lopes M.R."/>
            <person name="Hittinger C.T."/>
            <person name="Goker M."/>
            <person name="Salamov A."/>
            <person name="Wisecaver J."/>
            <person name="Long T.M."/>
            <person name="Aerts A.L."/>
            <person name="Barry K."/>
            <person name="Choi C."/>
            <person name="Clum A."/>
            <person name="Coughlan A.Y."/>
            <person name="Deshpande S."/>
            <person name="Douglass A.P."/>
            <person name="Hanson S.J."/>
            <person name="Klenk H.-P."/>
            <person name="Labutti K."/>
            <person name="Lapidus A."/>
            <person name="Lindquist E."/>
            <person name="Lipzen A."/>
            <person name="Meier-Kolthoff J.P."/>
            <person name="Ohm R.A."/>
            <person name="Otillar R.P."/>
            <person name="Pangilinan J."/>
            <person name="Peng Y."/>
            <person name="Rokas A."/>
            <person name="Rosa C.A."/>
            <person name="Scheuner C."/>
            <person name="Sibirny A.A."/>
            <person name="Slot J.C."/>
            <person name="Stielow J.B."/>
            <person name="Sun H."/>
            <person name="Kurtzman C.P."/>
            <person name="Blackwell M."/>
            <person name="Grigoriev I.V."/>
            <person name="Jeffries T.W."/>
        </authorList>
    </citation>
    <scope>NUCLEOTIDE SEQUENCE [LARGE SCALE GENOMIC DNA]</scope>
    <source>
        <strain evidence="7">NRRL Y-2460</strain>
    </source>
</reference>
<gene>
    <name evidence="6" type="ORF">PACTADRAFT_37699</name>
</gene>
<dbReference type="FunFam" id="3.30.710.10:FF:000035">
    <property type="entry name" value="Elongin C transcription elongation factor"/>
    <property type="match status" value="1"/>
</dbReference>
<dbReference type="CDD" id="cd18321">
    <property type="entry name" value="BTB_POZ_EloC"/>
    <property type="match status" value="1"/>
</dbReference>
<dbReference type="InterPro" id="IPR001232">
    <property type="entry name" value="SKP1-like"/>
</dbReference>
<evidence type="ECO:0000313" key="6">
    <source>
        <dbReference type="EMBL" id="ODV97667.1"/>
    </source>
</evidence>
<evidence type="ECO:0000259" key="5">
    <source>
        <dbReference type="Pfam" id="PF03931"/>
    </source>
</evidence>
<protein>
    <recommendedName>
        <fullName evidence="3">Elongin-C</fullName>
    </recommendedName>
</protein>